<sequence length="597" mass="65718">MFRRIENSIEPDPSFPANLKALGFFVNDVGNIRMIEAPDKEYIFHATNNDRVNEVRREAMQACSREEVGLRLSALGIRHIYLPNFTTVKPDGPHIPILAPPPEVLKSRKRIIVLINDSTQDLGILAYRQLQRELGVNGGSIVNLVKEIIKRSADNDDTAKFEHISTDGYDTVDDGDVPGLVVLNTGQLLYSHKFNQAMTLRSWSALPRKSVAHDAIRIHDEENRVKGHTNPQEHIKSVFDEVLCNPDRVAPDAEVYVLAIEGGTDDVLDILAENFEKYGSRITAMALIHSLIDESQITNPQLKALLHQRTRQWKYSDITCDPTHCTELPAGYDENKTDSPPHDASPPDEHVSWHENVPAGPRPISGITKALHRLALTVTPSKTDKPTTATPTDTYSAWPDTSSVVSPTFGGGSNSVGECVLTNPAVQHAILSFFESVAQNPEHYRNPLFRLHTTAPQPTPDNPLVLSADDATSMDFHSLPAATTPEQQELDTAREILAEMRDALAACPMNVAELAPGREKLAKRIQDKERAIEVLETTALASGGLRAGEALEKRQNWTTLTEGPKVPFAGTMVDSELLKAVGLGGTVEEELGKLEKD</sequence>
<dbReference type="PANTHER" id="PTHR21357">
    <property type="entry name" value="FAM172 FAMILY PROTEIN HOMOLOG CG10038"/>
    <property type="match status" value="1"/>
</dbReference>
<feature type="compositionally biased region" description="Basic and acidic residues" evidence="1">
    <location>
        <begin position="333"/>
        <end position="351"/>
    </location>
</feature>
<gene>
    <name evidence="3" type="ORF">P153DRAFT_334207</name>
</gene>
<dbReference type="Proteomes" id="UP000799771">
    <property type="component" value="Unassembled WGS sequence"/>
</dbReference>
<evidence type="ECO:0000313" key="4">
    <source>
        <dbReference type="Proteomes" id="UP000799771"/>
    </source>
</evidence>
<dbReference type="AlphaFoldDB" id="A0A6A6ALE8"/>
<dbReference type="InterPro" id="IPR048263">
    <property type="entry name" value="Arb2"/>
</dbReference>
<evidence type="ECO:0000256" key="1">
    <source>
        <dbReference type="SAM" id="MobiDB-lite"/>
    </source>
</evidence>
<organism evidence="3 4">
    <name type="scientific">Dothidotthia symphoricarpi CBS 119687</name>
    <dbReference type="NCBI Taxonomy" id="1392245"/>
    <lineage>
        <taxon>Eukaryota</taxon>
        <taxon>Fungi</taxon>
        <taxon>Dikarya</taxon>
        <taxon>Ascomycota</taxon>
        <taxon>Pezizomycotina</taxon>
        <taxon>Dothideomycetes</taxon>
        <taxon>Pleosporomycetidae</taxon>
        <taxon>Pleosporales</taxon>
        <taxon>Dothidotthiaceae</taxon>
        <taxon>Dothidotthia</taxon>
    </lineage>
</organism>
<proteinExistence type="predicted"/>
<name>A0A6A6ALE8_9PLEO</name>
<dbReference type="InterPro" id="IPR053858">
    <property type="entry name" value="Arb2_dom"/>
</dbReference>
<evidence type="ECO:0000313" key="3">
    <source>
        <dbReference type="EMBL" id="KAF2131905.1"/>
    </source>
</evidence>
<dbReference type="EMBL" id="ML977501">
    <property type="protein sequence ID" value="KAF2131905.1"/>
    <property type="molecule type" value="Genomic_DNA"/>
</dbReference>
<protein>
    <recommendedName>
        <fullName evidence="2">Arb2 domain-containing protein</fullName>
    </recommendedName>
</protein>
<dbReference type="Pfam" id="PF22749">
    <property type="entry name" value="Arb2"/>
    <property type="match status" value="1"/>
</dbReference>
<dbReference type="GO" id="GO:0031048">
    <property type="term" value="P:regulatory ncRNA-mediated heterochromatin formation"/>
    <property type="evidence" value="ECO:0007669"/>
    <property type="project" value="TreeGrafter"/>
</dbReference>
<reference evidence="3" key="1">
    <citation type="journal article" date="2020" name="Stud. Mycol.">
        <title>101 Dothideomycetes genomes: a test case for predicting lifestyles and emergence of pathogens.</title>
        <authorList>
            <person name="Haridas S."/>
            <person name="Albert R."/>
            <person name="Binder M."/>
            <person name="Bloem J."/>
            <person name="Labutti K."/>
            <person name="Salamov A."/>
            <person name="Andreopoulos B."/>
            <person name="Baker S."/>
            <person name="Barry K."/>
            <person name="Bills G."/>
            <person name="Bluhm B."/>
            <person name="Cannon C."/>
            <person name="Castanera R."/>
            <person name="Culley D."/>
            <person name="Daum C."/>
            <person name="Ezra D."/>
            <person name="Gonzalez J."/>
            <person name="Henrissat B."/>
            <person name="Kuo A."/>
            <person name="Liang C."/>
            <person name="Lipzen A."/>
            <person name="Lutzoni F."/>
            <person name="Magnuson J."/>
            <person name="Mondo S."/>
            <person name="Nolan M."/>
            <person name="Ohm R."/>
            <person name="Pangilinan J."/>
            <person name="Park H.-J."/>
            <person name="Ramirez L."/>
            <person name="Alfaro M."/>
            <person name="Sun H."/>
            <person name="Tritt A."/>
            <person name="Yoshinaga Y."/>
            <person name="Zwiers L.-H."/>
            <person name="Turgeon B."/>
            <person name="Goodwin S."/>
            <person name="Spatafora J."/>
            <person name="Crous P."/>
            <person name="Grigoriev I."/>
        </authorList>
    </citation>
    <scope>NUCLEOTIDE SEQUENCE</scope>
    <source>
        <strain evidence="3">CBS 119687</strain>
    </source>
</reference>
<evidence type="ECO:0000259" key="2">
    <source>
        <dbReference type="Pfam" id="PF22749"/>
    </source>
</evidence>
<feature type="domain" description="Arb2" evidence="2">
    <location>
        <begin position="15"/>
        <end position="317"/>
    </location>
</feature>
<accession>A0A6A6ALE8</accession>
<dbReference type="GO" id="GO:0005634">
    <property type="term" value="C:nucleus"/>
    <property type="evidence" value="ECO:0007669"/>
    <property type="project" value="TreeGrafter"/>
</dbReference>
<dbReference type="GO" id="GO:0035197">
    <property type="term" value="F:siRNA binding"/>
    <property type="evidence" value="ECO:0007669"/>
    <property type="project" value="TreeGrafter"/>
</dbReference>
<dbReference type="RefSeq" id="XP_033526292.1">
    <property type="nucleotide sequence ID" value="XM_033665599.1"/>
</dbReference>
<keyword evidence="4" id="KW-1185">Reference proteome</keyword>
<dbReference type="OrthoDB" id="421951at2759"/>
<feature type="region of interest" description="Disordered" evidence="1">
    <location>
        <begin position="330"/>
        <end position="351"/>
    </location>
</feature>
<dbReference type="PANTHER" id="PTHR21357:SF4">
    <property type="entry name" value="FAM172 FAMILY PROTEIN HOMOLOG CG10038"/>
    <property type="match status" value="1"/>
</dbReference>
<dbReference type="GeneID" id="54406031"/>